<dbReference type="VEuPathDB" id="TriTrypDB:LpyrH10_23_0780"/>
<dbReference type="GeneID" id="26908578"/>
<name>A0A0N1J4E0_LEPPY</name>
<dbReference type="Proteomes" id="UP000037923">
    <property type="component" value="Unassembled WGS sequence"/>
</dbReference>
<proteinExistence type="predicted"/>
<reference evidence="2 3" key="1">
    <citation type="submission" date="2015-07" db="EMBL/GenBank/DDBJ databases">
        <title>High-quality genome of monoxenous trypanosomatid Leptomonas pyrrhocoris.</title>
        <authorList>
            <person name="Flegontov P."/>
            <person name="Butenko A."/>
            <person name="Firsov S."/>
            <person name="Vlcek C."/>
            <person name="Logacheva M.D."/>
            <person name="Field M."/>
            <person name="Filatov D."/>
            <person name="Flegontova O."/>
            <person name="Gerasimov E."/>
            <person name="Jackson A.P."/>
            <person name="Kelly S."/>
            <person name="Opperdoes F."/>
            <person name="O'Reilly A."/>
            <person name="Votypka J."/>
            <person name="Yurchenko V."/>
            <person name="Lukes J."/>
        </authorList>
    </citation>
    <scope>NUCLEOTIDE SEQUENCE [LARGE SCALE GENOMIC DNA]</scope>
    <source>
        <strain evidence="2">H10</strain>
    </source>
</reference>
<evidence type="ECO:0000256" key="1">
    <source>
        <dbReference type="SAM" id="MobiDB-lite"/>
    </source>
</evidence>
<dbReference type="AlphaFoldDB" id="A0A0N1J4E0"/>
<gene>
    <name evidence="2" type="ORF">ABB37_08293</name>
</gene>
<evidence type="ECO:0000313" key="2">
    <source>
        <dbReference type="EMBL" id="KPA75758.1"/>
    </source>
</evidence>
<keyword evidence="3" id="KW-1185">Reference proteome</keyword>
<organism evidence="2 3">
    <name type="scientific">Leptomonas pyrrhocoris</name>
    <name type="common">Firebug parasite</name>
    <dbReference type="NCBI Taxonomy" id="157538"/>
    <lineage>
        <taxon>Eukaryota</taxon>
        <taxon>Discoba</taxon>
        <taxon>Euglenozoa</taxon>
        <taxon>Kinetoplastea</taxon>
        <taxon>Metakinetoplastina</taxon>
        <taxon>Trypanosomatida</taxon>
        <taxon>Trypanosomatidae</taxon>
        <taxon>Leishmaniinae</taxon>
        <taxon>Leptomonas</taxon>
    </lineage>
</organism>
<accession>A0A0N1J4E0</accession>
<dbReference type="EMBL" id="LGTL01000023">
    <property type="protein sequence ID" value="KPA75758.1"/>
    <property type="molecule type" value="Genomic_DNA"/>
</dbReference>
<sequence length="203" mass="22465">MSIQNLPPQRIPYDGDFFMTATAPFPVRDTKQQHRLSHFCGGEMALTNPNVMAHCWREEAYQKRLSAACQKLRSRLVSATSLRLMPHLVKDPNTSRELRFGVGKTAGAAAAEEVEVEAEADEKETDPVISAYMSEACVSERSRYVADLTARIQERAGRRGRRSRSARHVAGSRSPGSGTTVSGCDYTAIARTFQYGWRPSSPA</sequence>
<comment type="caution">
    <text evidence="2">The sequence shown here is derived from an EMBL/GenBank/DDBJ whole genome shotgun (WGS) entry which is preliminary data.</text>
</comment>
<feature type="compositionally biased region" description="Basic residues" evidence="1">
    <location>
        <begin position="158"/>
        <end position="167"/>
    </location>
</feature>
<evidence type="ECO:0000313" key="3">
    <source>
        <dbReference type="Proteomes" id="UP000037923"/>
    </source>
</evidence>
<dbReference type="RefSeq" id="XP_015654197.1">
    <property type="nucleotide sequence ID" value="XM_015807248.1"/>
</dbReference>
<protein>
    <submittedName>
        <fullName evidence="2">Uncharacterized protein</fullName>
    </submittedName>
</protein>
<feature type="region of interest" description="Disordered" evidence="1">
    <location>
        <begin position="155"/>
        <end position="183"/>
    </location>
</feature>